<feature type="compositionally biased region" description="Polar residues" evidence="1">
    <location>
        <begin position="241"/>
        <end position="260"/>
    </location>
</feature>
<feature type="transmembrane region" description="Helical" evidence="2">
    <location>
        <begin position="128"/>
        <end position="151"/>
    </location>
</feature>
<proteinExistence type="predicted"/>
<keyword evidence="4" id="KW-1185">Reference proteome</keyword>
<name>A0AAV4M0L3_BABCB</name>
<feature type="transmembrane region" description="Helical" evidence="2">
    <location>
        <begin position="29"/>
        <end position="50"/>
    </location>
</feature>
<evidence type="ECO:0000256" key="1">
    <source>
        <dbReference type="SAM" id="MobiDB-lite"/>
    </source>
</evidence>
<sequence>MGMDDFSFGKRGDHAAWIDNEMPLGRMTFFSSFFSSFLGGIVGIVGSLVVNCALVEISTSPFFTLYFAFTFIVIGLVILWRLSVSTVDADTKHRKYLRYFGLMILASGFMCFFLRQSWFARFPLIVKLFVYTLLGLSISFALTFTIVDLVNYFMSMFETSIARPLVESKPQVLVILCVACVMGGVFGFVFGLIRVEDEAEYHVKLALMKEESYTWPVGAILGSAVGCKRALRVMRFRLGSPTPTSGSRTPGGSTATTHTMSKFEVPVAC</sequence>
<keyword evidence="2" id="KW-1133">Transmembrane helix</keyword>
<dbReference type="AlphaFoldDB" id="A0AAV4M0L3"/>
<feature type="region of interest" description="Disordered" evidence="1">
    <location>
        <begin position="239"/>
        <end position="265"/>
    </location>
</feature>
<gene>
    <name evidence="3" type="ORF">BcabD6B2_51900</name>
</gene>
<organism evidence="3 4">
    <name type="scientific">Babesia caballi</name>
    <dbReference type="NCBI Taxonomy" id="5871"/>
    <lineage>
        <taxon>Eukaryota</taxon>
        <taxon>Sar</taxon>
        <taxon>Alveolata</taxon>
        <taxon>Apicomplexa</taxon>
        <taxon>Aconoidasida</taxon>
        <taxon>Piroplasmida</taxon>
        <taxon>Babesiidae</taxon>
        <taxon>Babesia</taxon>
    </lineage>
</organism>
<keyword evidence="2" id="KW-0472">Membrane</keyword>
<keyword evidence="2" id="KW-0812">Transmembrane</keyword>
<evidence type="ECO:0000313" key="4">
    <source>
        <dbReference type="Proteomes" id="UP001497744"/>
    </source>
</evidence>
<protein>
    <submittedName>
        <fullName evidence="3">Membrane protein, putative</fullName>
    </submittedName>
</protein>
<reference evidence="3 4" key="1">
    <citation type="submission" date="2021-06" db="EMBL/GenBank/DDBJ databases">
        <title>Genome sequence of Babesia caballi.</title>
        <authorList>
            <person name="Yamagishi J."/>
            <person name="Kidaka T."/>
            <person name="Ochi A."/>
        </authorList>
    </citation>
    <scope>NUCLEOTIDE SEQUENCE [LARGE SCALE GENOMIC DNA]</scope>
    <source>
        <strain evidence="3">USDA-D6B2</strain>
    </source>
</reference>
<evidence type="ECO:0000256" key="2">
    <source>
        <dbReference type="SAM" id="Phobius"/>
    </source>
</evidence>
<dbReference type="RefSeq" id="XP_067717824.1">
    <property type="nucleotide sequence ID" value="XM_067861723.1"/>
</dbReference>
<comment type="caution">
    <text evidence="3">The sequence shown here is derived from an EMBL/GenBank/DDBJ whole genome shotgun (WGS) entry which is preliminary data.</text>
</comment>
<evidence type="ECO:0000313" key="3">
    <source>
        <dbReference type="EMBL" id="GIX65755.1"/>
    </source>
</evidence>
<feature type="transmembrane region" description="Helical" evidence="2">
    <location>
        <begin position="172"/>
        <end position="193"/>
    </location>
</feature>
<dbReference type="Proteomes" id="UP001497744">
    <property type="component" value="Unassembled WGS sequence"/>
</dbReference>
<dbReference type="EMBL" id="BPLF01000005">
    <property type="protein sequence ID" value="GIX65755.1"/>
    <property type="molecule type" value="Genomic_DNA"/>
</dbReference>
<accession>A0AAV4M0L3</accession>
<feature type="transmembrane region" description="Helical" evidence="2">
    <location>
        <begin position="96"/>
        <end position="116"/>
    </location>
</feature>
<feature type="transmembrane region" description="Helical" evidence="2">
    <location>
        <begin position="62"/>
        <end position="84"/>
    </location>
</feature>
<dbReference type="GeneID" id="94197236"/>